<reference evidence="2" key="1">
    <citation type="submission" date="2019-10" db="EMBL/GenBank/DDBJ databases">
        <title>Conservation and host-specific expression of non-tandemly repeated heterogenous ribosome RNA gene in arbuscular mycorrhizal fungi.</title>
        <authorList>
            <person name="Maeda T."/>
            <person name="Kobayashi Y."/>
            <person name="Nakagawa T."/>
            <person name="Ezawa T."/>
            <person name="Yamaguchi K."/>
            <person name="Bino T."/>
            <person name="Nishimoto Y."/>
            <person name="Shigenobu S."/>
            <person name="Kawaguchi M."/>
        </authorList>
    </citation>
    <scope>NUCLEOTIDE SEQUENCE</scope>
    <source>
        <strain evidence="2">HR1</strain>
    </source>
</reference>
<evidence type="ECO:0000313" key="3">
    <source>
        <dbReference type="Proteomes" id="UP000615446"/>
    </source>
</evidence>
<accession>A0A8H3M7Q5</accession>
<dbReference type="AlphaFoldDB" id="A0A8H3M7Q5"/>
<name>A0A8H3M7Q5_9GLOM</name>
<comment type="caution">
    <text evidence="2">The sequence shown here is derived from an EMBL/GenBank/DDBJ whole genome shotgun (WGS) entry which is preliminary data.</text>
</comment>
<proteinExistence type="predicted"/>
<dbReference type="Proteomes" id="UP000615446">
    <property type="component" value="Unassembled WGS sequence"/>
</dbReference>
<gene>
    <name evidence="2" type="ORF">RCL2_002866700</name>
</gene>
<protein>
    <recommendedName>
        <fullName evidence="4">Ricin B lectin domain-containing protein</fullName>
    </recommendedName>
</protein>
<dbReference type="EMBL" id="BLAL01000306">
    <property type="protein sequence ID" value="GET02283.1"/>
    <property type="molecule type" value="Genomic_DNA"/>
</dbReference>
<evidence type="ECO:0008006" key="4">
    <source>
        <dbReference type="Google" id="ProtNLM"/>
    </source>
</evidence>
<organism evidence="2 3">
    <name type="scientific">Rhizophagus clarus</name>
    <dbReference type="NCBI Taxonomy" id="94130"/>
    <lineage>
        <taxon>Eukaryota</taxon>
        <taxon>Fungi</taxon>
        <taxon>Fungi incertae sedis</taxon>
        <taxon>Mucoromycota</taxon>
        <taxon>Glomeromycotina</taxon>
        <taxon>Glomeromycetes</taxon>
        <taxon>Glomerales</taxon>
        <taxon>Glomeraceae</taxon>
        <taxon>Rhizophagus</taxon>
    </lineage>
</organism>
<evidence type="ECO:0000256" key="1">
    <source>
        <dbReference type="SAM" id="SignalP"/>
    </source>
</evidence>
<dbReference type="OrthoDB" id="2303144at2759"/>
<keyword evidence="1" id="KW-0732">Signal</keyword>
<feature type="chain" id="PRO_5034932627" description="Ricin B lectin domain-containing protein" evidence="1">
    <location>
        <begin position="26"/>
        <end position="102"/>
    </location>
</feature>
<sequence length="102" mass="11264">MKFSKTFFNLTVSIILSLAIHISKAYHVQVFSTLISSRECEGWALDPPTDGSYGIQIHEYKWSKDGPVDSDICYEASGSEATWYLNVVDCSKFSGVGSCPSN</sequence>
<feature type="signal peptide" evidence="1">
    <location>
        <begin position="1"/>
        <end position="25"/>
    </location>
</feature>
<evidence type="ECO:0000313" key="2">
    <source>
        <dbReference type="EMBL" id="GET02283.1"/>
    </source>
</evidence>